<gene>
    <name evidence="3" type="ORF">HETSPECPRED_004932</name>
</gene>
<name>A0A8H3EGM2_9LECA</name>
<keyword evidence="2" id="KW-0472">Membrane</keyword>
<keyword evidence="2" id="KW-0812">Transmembrane</keyword>
<proteinExistence type="predicted"/>
<evidence type="ECO:0000313" key="4">
    <source>
        <dbReference type="Proteomes" id="UP000664521"/>
    </source>
</evidence>
<keyword evidence="4" id="KW-1185">Reference proteome</keyword>
<feature type="transmembrane region" description="Helical" evidence="2">
    <location>
        <begin position="38"/>
        <end position="61"/>
    </location>
</feature>
<dbReference type="EMBL" id="CAJPDS010000003">
    <property type="protein sequence ID" value="CAF9905265.1"/>
    <property type="molecule type" value="Genomic_DNA"/>
</dbReference>
<feature type="region of interest" description="Disordered" evidence="1">
    <location>
        <begin position="512"/>
        <end position="561"/>
    </location>
</feature>
<protein>
    <submittedName>
        <fullName evidence="3">Uncharacterized protein</fullName>
    </submittedName>
</protein>
<comment type="caution">
    <text evidence="3">The sequence shown here is derived from an EMBL/GenBank/DDBJ whole genome shotgun (WGS) entry which is preliminary data.</text>
</comment>
<reference evidence="3" key="1">
    <citation type="submission" date="2021-03" db="EMBL/GenBank/DDBJ databases">
        <authorList>
            <person name="Tagirdzhanova G."/>
        </authorList>
    </citation>
    <scope>NUCLEOTIDE SEQUENCE</scope>
</reference>
<accession>A0A8H3EGM2</accession>
<evidence type="ECO:0000313" key="3">
    <source>
        <dbReference type="EMBL" id="CAF9905265.1"/>
    </source>
</evidence>
<feature type="compositionally biased region" description="Basic residues" evidence="1">
    <location>
        <begin position="526"/>
        <end position="536"/>
    </location>
</feature>
<feature type="compositionally biased region" description="Basic and acidic residues" evidence="1">
    <location>
        <begin position="468"/>
        <end position="477"/>
    </location>
</feature>
<dbReference type="OrthoDB" id="5346672at2759"/>
<keyword evidence="2" id="KW-1133">Transmembrane helix</keyword>
<dbReference type="Proteomes" id="UP000664521">
    <property type="component" value="Unassembled WGS sequence"/>
</dbReference>
<feature type="region of interest" description="Disordered" evidence="1">
    <location>
        <begin position="376"/>
        <end position="487"/>
    </location>
</feature>
<feature type="region of interest" description="Disordered" evidence="1">
    <location>
        <begin position="227"/>
        <end position="311"/>
    </location>
</feature>
<sequence length="561" mass="62356">MLAQERQSLLCQIHDDPVESYMNIYTRQDPSVARTMKLLPIIIVVSLLAFFILLMLIILACQYSRSRARRREQRMRTSNHKPTRQLTVRSGKVIPIEQAMQQRRAGFLSVDLSSVNSEKSVQLHKADTQEPARAFSGSLRRFSAFADPEAQLQPYDRWHMSDKALRTLGQQHLKPLKPPVMRKISEKRKASITESLVKAYQGPPIPGSEPIELPASPLSRPLMIRKTSMKKAAETTDGPILAPPQLQARSKSVGRSKTYHDQKVRFQQPNVDSRRKSEGGPPSRLKQPSANPAIPPLPLAELSHLPTPPFIGTPDNFRNSIVEASEDFRTSLEIYDHGPKSFFSNSPTSSVVSSIAPLSTGASLLTPSIPAFSPVNFSQPASPSPLSVHRGIPNNPSSPQSRTEKEKETSGSPKYKSKRPPDIDTSSYLQRPYDPHPQRDSTISFIDSSSTTKSRSRTPTAPRTPARTPKEVRDLHRGPSVMSNRSDVTFAGSDISSTWTFGNARQMSIVPGVAPQQLSMPPVQRPKSKYRSKMRVRRVESGRGEKGLPGLPRSRQSPLAR</sequence>
<feature type="compositionally biased region" description="Low complexity" evidence="1">
    <location>
        <begin position="440"/>
        <end position="467"/>
    </location>
</feature>
<feature type="compositionally biased region" description="Basic and acidic residues" evidence="1">
    <location>
        <begin position="537"/>
        <end position="546"/>
    </location>
</feature>
<dbReference type="AlphaFoldDB" id="A0A8H3EGM2"/>
<evidence type="ECO:0000256" key="2">
    <source>
        <dbReference type="SAM" id="Phobius"/>
    </source>
</evidence>
<evidence type="ECO:0000256" key="1">
    <source>
        <dbReference type="SAM" id="MobiDB-lite"/>
    </source>
</evidence>
<feature type="compositionally biased region" description="Polar residues" evidence="1">
    <location>
        <begin position="376"/>
        <end position="385"/>
    </location>
</feature>
<organism evidence="3 4">
    <name type="scientific">Heterodermia speciosa</name>
    <dbReference type="NCBI Taxonomy" id="116794"/>
    <lineage>
        <taxon>Eukaryota</taxon>
        <taxon>Fungi</taxon>
        <taxon>Dikarya</taxon>
        <taxon>Ascomycota</taxon>
        <taxon>Pezizomycotina</taxon>
        <taxon>Lecanoromycetes</taxon>
        <taxon>OSLEUM clade</taxon>
        <taxon>Lecanoromycetidae</taxon>
        <taxon>Caliciales</taxon>
        <taxon>Physciaceae</taxon>
        <taxon>Heterodermia</taxon>
    </lineage>
</organism>